<evidence type="ECO:0000313" key="2">
    <source>
        <dbReference type="EMBL" id="KAK3790543.1"/>
    </source>
</evidence>
<organism evidence="2 3">
    <name type="scientific">Elysia crispata</name>
    <name type="common">lettuce slug</name>
    <dbReference type="NCBI Taxonomy" id="231223"/>
    <lineage>
        <taxon>Eukaryota</taxon>
        <taxon>Metazoa</taxon>
        <taxon>Spiralia</taxon>
        <taxon>Lophotrochozoa</taxon>
        <taxon>Mollusca</taxon>
        <taxon>Gastropoda</taxon>
        <taxon>Heterobranchia</taxon>
        <taxon>Euthyneura</taxon>
        <taxon>Panpulmonata</taxon>
        <taxon>Sacoglossa</taxon>
        <taxon>Placobranchoidea</taxon>
        <taxon>Plakobranchidae</taxon>
        <taxon>Elysia</taxon>
    </lineage>
</organism>
<feature type="region of interest" description="Disordered" evidence="1">
    <location>
        <begin position="1"/>
        <end position="51"/>
    </location>
</feature>
<dbReference type="Proteomes" id="UP001283361">
    <property type="component" value="Unassembled WGS sequence"/>
</dbReference>
<protein>
    <submittedName>
        <fullName evidence="2">Uncharacterized protein</fullName>
    </submittedName>
</protein>
<evidence type="ECO:0000256" key="1">
    <source>
        <dbReference type="SAM" id="MobiDB-lite"/>
    </source>
</evidence>
<evidence type="ECO:0000313" key="3">
    <source>
        <dbReference type="Proteomes" id="UP001283361"/>
    </source>
</evidence>
<comment type="caution">
    <text evidence="2">The sequence shown here is derived from an EMBL/GenBank/DDBJ whole genome shotgun (WGS) entry which is preliminary data.</text>
</comment>
<proteinExistence type="predicted"/>
<gene>
    <name evidence="2" type="ORF">RRG08_060590</name>
</gene>
<accession>A0AAE1E2L2</accession>
<feature type="compositionally biased region" description="Low complexity" evidence="1">
    <location>
        <begin position="24"/>
        <end position="34"/>
    </location>
</feature>
<reference evidence="2" key="1">
    <citation type="journal article" date="2023" name="G3 (Bethesda)">
        <title>A reference genome for the long-term kleptoplast-retaining sea slug Elysia crispata morphotype clarki.</title>
        <authorList>
            <person name="Eastman K.E."/>
            <person name="Pendleton A.L."/>
            <person name="Shaikh M.A."/>
            <person name="Suttiyut T."/>
            <person name="Ogas R."/>
            <person name="Tomko P."/>
            <person name="Gavelis G."/>
            <person name="Widhalm J.R."/>
            <person name="Wisecaver J.H."/>
        </authorList>
    </citation>
    <scope>NUCLEOTIDE SEQUENCE</scope>
    <source>
        <strain evidence="2">ECLA1</strain>
    </source>
</reference>
<keyword evidence="3" id="KW-1185">Reference proteome</keyword>
<sequence length="80" mass="8546">MSAIRPNGIKLSSSETERQRSHCLSRGSGSGLSLTQDSVRDKGSDQTPPFTPTTLQIVQCMFCATDHPNGISANPSPWLG</sequence>
<name>A0AAE1E2L2_9GAST</name>
<dbReference type="EMBL" id="JAWDGP010001539">
    <property type="protein sequence ID" value="KAK3790543.1"/>
    <property type="molecule type" value="Genomic_DNA"/>
</dbReference>
<dbReference type="AlphaFoldDB" id="A0AAE1E2L2"/>